<name>A0AAN6GFG4_9BASI</name>
<feature type="compositionally biased region" description="Low complexity" evidence="1">
    <location>
        <begin position="364"/>
        <end position="376"/>
    </location>
</feature>
<dbReference type="Gene3D" id="1.25.40.10">
    <property type="entry name" value="Tetratricopeptide repeat domain"/>
    <property type="match status" value="1"/>
</dbReference>
<feature type="region of interest" description="Disordered" evidence="1">
    <location>
        <begin position="301"/>
        <end position="445"/>
    </location>
</feature>
<organism evidence="2 3">
    <name type="scientific">Tilletia horrida</name>
    <dbReference type="NCBI Taxonomy" id="155126"/>
    <lineage>
        <taxon>Eukaryota</taxon>
        <taxon>Fungi</taxon>
        <taxon>Dikarya</taxon>
        <taxon>Basidiomycota</taxon>
        <taxon>Ustilaginomycotina</taxon>
        <taxon>Exobasidiomycetes</taxon>
        <taxon>Tilletiales</taxon>
        <taxon>Tilletiaceae</taxon>
        <taxon>Tilletia</taxon>
    </lineage>
</organism>
<gene>
    <name evidence="2" type="ORF">OC842_001249</name>
</gene>
<feature type="compositionally biased region" description="Basic and acidic residues" evidence="1">
    <location>
        <begin position="333"/>
        <end position="344"/>
    </location>
</feature>
<dbReference type="InterPro" id="IPR011990">
    <property type="entry name" value="TPR-like_helical_dom_sf"/>
</dbReference>
<sequence length="1012" mass="110716">MASPQETVVLDDNQEDFKDAMASPDLAGVGNGAHDDQDDAASSTSSEWPGQECQEGIFAALADEEAAMDEHPGAKPWASNPLKMPLPRRYANPATFPDRLVQLIQLYDDVAALTPRASEAVLDLLLTIKNMLQRHAAKRQIVPLLEAICTRILILLKAIAKREAATGERDEVGTEKSVILLIVRRQLGKLGQKLTGYEFVSLGNRTRTHSYLKSATLDTLRRVTDLAREANIRLGLGTRQHRLATTRPLPPILSSRALRLAFTEQMGSWDKTIRTETYGSTPDVTFLLQLRPFLSRILHSTPPLDISMRPGKRSRSNTTNSDNSGAMGPATSSDEHEHSDDEHSISTLSEETDGGDGDSDGSHSDVASLSDSSVSDSDSDNDDDDSDDSDDSDSDSEHDDSDDSDSDESDSDDSDSDDSDTDDSDTDDSDTDDSDSDSEDGASSVDAWPGFFAGVTTSSFNIAPNVNAANQACKKILRRGSDKRLGFKKMSSAKRWMQAAMTEYFSLSIPLLRAKFFDRTDVTKYLHGLLVSLCHVGLYDGAAFVAEVLAMVLHESLAGDPTSVPLKQSLCYTLATLSLLYDRVNPSAVHIRAAEQAHSIFKAIHFQAGSGSSRRILAEAQFELLRAHALQRRSDPKGNPEGYEDVSRIVTLFAQALAFDPVNIEAKYGLARALELAPASLPLAGAESPPAAILAIYSELSVAKPLLFQFEVAAMLCRHASIHDDTEAGERALAAYQALVNDWPDPCYSDMAALHQLLAGLYKQQGALHQALRCVEAGVALYSHHSVWLSQKYSLMELRAVGSSVLMRLERYAEAYEHANAGRRQGPHLVSHFDRQRALCKLMVGDATQALQLMELAMRDIESECQYGIDDNPRHDRRYIVCLGELAAIQCAMGNLSTALENGAEALRRRQKYKRLHADDDNAWQRDMGRLLVFYTATLLKAGRHDESLVEVDDALELLVGGDGLGPVEKTALLLKAQALRRLSREDEAAALALQASMMPFRGFYDRLGCAS</sequence>
<dbReference type="PANTHER" id="PTHR48162">
    <property type="entry name" value="YALI0A06930P"/>
    <property type="match status" value="1"/>
</dbReference>
<dbReference type="PANTHER" id="PTHR48162:SF4">
    <property type="entry name" value="G-PROTEIN COUPLED RECEPTORS FAMILY 2 PROFILE 1 DOMAIN-CONTAINING PROTEIN"/>
    <property type="match status" value="1"/>
</dbReference>
<keyword evidence="3" id="KW-1185">Reference proteome</keyword>
<accession>A0AAN6GFG4</accession>
<dbReference type="SUPFAM" id="SSF48452">
    <property type="entry name" value="TPR-like"/>
    <property type="match status" value="1"/>
</dbReference>
<dbReference type="AlphaFoldDB" id="A0AAN6GFG4"/>
<dbReference type="EMBL" id="JAPDMQ010000042">
    <property type="protein sequence ID" value="KAK0538617.1"/>
    <property type="molecule type" value="Genomic_DNA"/>
</dbReference>
<evidence type="ECO:0000313" key="2">
    <source>
        <dbReference type="EMBL" id="KAK0538617.1"/>
    </source>
</evidence>
<protein>
    <submittedName>
        <fullName evidence="2">Uncharacterized protein</fullName>
    </submittedName>
</protein>
<feature type="compositionally biased region" description="Acidic residues" evidence="1">
    <location>
        <begin position="350"/>
        <end position="359"/>
    </location>
</feature>
<feature type="region of interest" description="Disordered" evidence="1">
    <location>
        <begin position="1"/>
        <end position="51"/>
    </location>
</feature>
<dbReference type="InterPro" id="IPR053110">
    <property type="entry name" value="Ribosomal_L1-TF"/>
</dbReference>
<evidence type="ECO:0000256" key="1">
    <source>
        <dbReference type="SAM" id="MobiDB-lite"/>
    </source>
</evidence>
<feature type="compositionally biased region" description="Acidic residues" evidence="1">
    <location>
        <begin position="377"/>
        <end position="440"/>
    </location>
</feature>
<proteinExistence type="predicted"/>
<reference evidence="2" key="1">
    <citation type="journal article" date="2023" name="PhytoFront">
        <title>Draft Genome Resources of Seven Strains of Tilletia horrida, Causal Agent of Kernel Smut of Rice.</title>
        <authorList>
            <person name="Khanal S."/>
            <person name="Antony Babu S."/>
            <person name="Zhou X.G."/>
        </authorList>
    </citation>
    <scope>NUCLEOTIDE SEQUENCE</scope>
    <source>
        <strain evidence="2">TX3</strain>
    </source>
</reference>
<evidence type="ECO:0000313" key="3">
    <source>
        <dbReference type="Proteomes" id="UP001176521"/>
    </source>
</evidence>
<dbReference type="Proteomes" id="UP001176521">
    <property type="component" value="Unassembled WGS sequence"/>
</dbReference>
<comment type="caution">
    <text evidence="2">The sequence shown here is derived from an EMBL/GenBank/DDBJ whole genome shotgun (WGS) entry which is preliminary data.</text>
</comment>